<dbReference type="GO" id="GO:0007264">
    <property type="term" value="P:small GTPase-mediated signal transduction"/>
    <property type="evidence" value="ECO:0007669"/>
    <property type="project" value="InterPro"/>
</dbReference>
<dbReference type="Pfam" id="PF00071">
    <property type="entry name" value="Ras"/>
    <property type="match status" value="1"/>
</dbReference>
<dbReference type="AlphaFoldDB" id="A0A1D2VM98"/>
<dbReference type="PRINTS" id="PR00449">
    <property type="entry name" value="RASTRNSFRMNG"/>
</dbReference>
<dbReference type="GeneID" id="30966236"/>
<dbReference type="GO" id="GO:0003924">
    <property type="term" value="F:GTPase activity"/>
    <property type="evidence" value="ECO:0007669"/>
    <property type="project" value="InterPro"/>
</dbReference>
<dbReference type="SMART" id="SM00175">
    <property type="entry name" value="RAB"/>
    <property type="match status" value="1"/>
</dbReference>
<name>A0A1D2VM98_9ASCO</name>
<dbReference type="InterPro" id="IPR005225">
    <property type="entry name" value="Small_GTP-bd"/>
</dbReference>
<sequence length="199" mass="22930">MSNKLVMVGESACGKTCLIRRYLENNYNDKEGTTASFYKKEHSTTIDGITHSFDLWDTGGQEDYDNLRKLSYADAKAFLVCYSVDQPQELESVLLKWMSEVREHCPKTPIVLVACKTDLRKSAQRRSELRANGYSMVTTAKGDELARKFKLREFCVERFYETSSLTGKGVDQLFEETFRMIVTKENTKFRERYGCCSII</sequence>
<evidence type="ECO:0000313" key="5">
    <source>
        <dbReference type="EMBL" id="ODV62729.1"/>
    </source>
</evidence>
<keyword evidence="3" id="KW-0342">GTP-binding</keyword>
<dbReference type="SMART" id="SM00174">
    <property type="entry name" value="RHO"/>
    <property type="match status" value="1"/>
</dbReference>
<dbReference type="SUPFAM" id="SSF52540">
    <property type="entry name" value="P-loop containing nucleoside triphosphate hydrolases"/>
    <property type="match status" value="1"/>
</dbReference>
<dbReference type="RefSeq" id="XP_020049017.1">
    <property type="nucleotide sequence ID" value="XM_020192591.1"/>
</dbReference>
<reference evidence="6" key="2">
    <citation type="submission" date="2016-05" db="EMBL/GenBank/DDBJ databases">
        <title>Comparative genomics of biotechnologically important yeasts.</title>
        <authorList>
            <consortium name="DOE Joint Genome Institute"/>
            <person name="Riley R."/>
            <person name="Haridas S."/>
            <person name="Wolfe K.H."/>
            <person name="Lopes M.R."/>
            <person name="Hittinger C.T."/>
            <person name="Goker M."/>
            <person name="Salamov A."/>
            <person name="Wisecaver J."/>
            <person name="Long T.M."/>
            <person name="Aerts A.L."/>
            <person name="Barry K."/>
            <person name="Choi C."/>
            <person name="Clum A."/>
            <person name="Coughlan A.Y."/>
            <person name="Deshpande S."/>
            <person name="Douglass A.P."/>
            <person name="Hanson S.J."/>
            <person name="Klenk H.-P."/>
            <person name="Labutti K."/>
            <person name="Lapidus A."/>
            <person name="Lindquist E."/>
            <person name="Lipzen A."/>
            <person name="Meier-Kolthoff J.P."/>
            <person name="Ohm R.A."/>
            <person name="Otillar R.P."/>
            <person name="Pangilinan J."/>
            <person name="Peng Y."/>
            <person name="Rokas A."/>
            <person name="Rosa C.A."/>
            <person name="Scheuner C."/>
            <person name="Sibirny A.A."/>
            <person name="Slot J.C."/>
            <person name="Stielow J.B."/>
            <person name="Sun H."/>
            <person name="Kurtzman C.P."/>
            <person name="Blackwell M."/>
            <person name="Grigoriev I.V."/>
            <person name="Jeffries T.W."/>
        </authorList>
    </citation>
    <scope>NUCLEOTIDE SEQUENCE [LARGE SCALE GENOMIC DNA]</scope>
    <source>
        <strain evidence="6">DSM 1968</strain>
    </source>
</reference>
<dbReference type="Gene3D" id="3.40.50.300">
    <property type="entry name" value="P-loop containing nucleotide triphosphate hydrolases"/>
    <property type="match status" value="1"/>
</dbReference>
<keyword evidence="6" id="KW-1185">Reference proteome</keyword>
<dbReference type="CDD" id="cd00157">
    <property type="entry name" value="Rho"/>
    <property type="match status" value="1"/>
</dbReference>
<evidence type="ECO:0000256" key="1">
    <source>
        <dbReference type="ARBA" id="ARBA00022481"/>
    </source>
</evidence>
<dbReference type="GO" id="GO:0051301">
    <property type="term" value="P:cell division"/>
    <property type="evidence" value="ECO:0007669"/>
    <property type="project" value="UniProtKB-KW"/>
</dbReference>
<dbReference type="InterPro" id="IPR027417">
    <property type="entry name" value="P-loop_NTPase"/>
</dbReference>
<gene>
    <name evidence="4" type="ORF">ASCRUDRAFT_74193</name>
    <name evidence="5" type="ORF">ASCRUDRAFT_74210</name>
</gene>
<dbReference type="EMBL" id="KV454476">
    <property type="protein sequence ID" value="ODV62729.1"/>
    <property type="molecule type" value="Genomic_DNA"/>
</dbReference>
<dbReference type="GO" id="GO:0005525">
    <property type="term" value="F:GTP binding"/>
    <property type="evidence" value="ECO:0007669"/>
    <property type="project" value="UniProtKB-KW"/>
</dbReference>
<evidence type="ECO:0000256" key="2">
    <source>
        <dbReference type="ARBA" id="ARBA00022741"/>
    </source>
</evidence>
<dbReference type="SMART" id="SM00173">
    <property type="entry name" value="RAS"/>
    <property type="match status" value="1"/>
</dbReference>
<keyword evidence="2" id="KW-0547">Nucleotide-binding</keyword>
<proteinExistence type="predicted"/>
<dbReference type="PANTHER" id="PTHR24072">
    <property type="entry name" value="RHO FAMILY GTPASE"/>
    <property type="match status" value="1"/>
</dbReference>
<keyword evidence="1" id="KW-0488">Methylation</keyword>
<dbReference type="PROSITE" id="PS51419">
    <property type="entry name" value="RAB"/>
    <property type="match status" value="1"/>
</dbReference>
<dbReference type="InterPro" id="IPR001806">
    <property type="entry name" value="Small_GTPase"/>
</dbReference>
<protein>
    <submittedName>
        <fullName evidence="5">Cell division cycle 42</fullName>
    </submittedName>
</protein>
<evidence type="ECO:0000256" key="3">
    <source>
        <dbReference type="ARBA" id="ARBA00023134"/>
    </source>
</evidence>
<evidence type="ECO:0000313" key="6">
    <source>
        <dbReference type="Proteomes" id="UP000095038"/>
    </source>
</evidence>
<dbReference type="OrthoDB" id="8830751at2759"/>
<dbReference type="EMBL" id="KV454476">
    <property type="protein sequence ID" value="ODV62710.1"/>
    <property type="molecule type" value="Genomic_DNA"/>
</dbReference>
<dbReference type="PROSITE" id="PS51421">
    <property type="entry name" value="RAS"/>
    <property type="match status" value="1"/>
</dbReference>
<dbReference type="Proteomes" id="UP000095038">
    <property type="component" value="Unassembled WGS sequence"/>
</dbReference>
<dbReference type="GeneID" id="30966227"/>
<reference evidence="5" key="1">
    <citation type="journal article" date="2016" name="Proc. Natl. Acad. Sci. U.S.A.">
        <title>Comparative genomics of biotechnologically important yeasts.</title>
        <authorList>
            <person name="Riley R."/>
            <person name="Haridas S."/>
            <person name="Wolfe K.H."/>
            <person name="Lopes M.R."/>
            <person name="Hittinger C.T."/>
            <person name="Goeker M."/>
            <person name="Salamov A.A."/>
            <person name="Wisecaver J.H."/>
            <person name="Long T.M."/>
            <person name="Calvey C.H."/>
            <person name="Aerts A.L."/>
            <person name="Barry K.W."/>
            <person name="Choi C."/>
            <person name="Clum A."/>
            <person name="Coughlan A.Y."/>
            <person name="Deshpande S."/>
            <person name="Douglass A.P."/>
            <person name="Hanson S.J."/>
            <person name="Klenk H.-P."/>
            <person name="LaButti K.M."/>
            <person name="Lapidus A."/>
            <person name="Lindquist E.A."/>
            <person name="Lipzen A.M."/>
            <person name="Meier-Kolthoff J.P."/>
            <person name="Ohm R.A."/>
            <person name="Otillar R.P."/>
            <person name="Pangilinan J.L."/>
            <person name="Peng Y."/>
            <person name="Rokas A."/>
            <person name="Rosa C.A."/>
            <person name="Scheuner C."/>
            <person name="Sibirny A.A."/>
            <person name="Slot J.C."/>
            <person name="Stielow J.B."/>
            <person name="Sun H."/>
            <person name="Kurtzman C.P."/>
            <person name="Blackwell M."/>
            <person name="Grigoriev I.V."/>
            <person name="Jeffries T.W."/>
        </authorList>
    </citation>
    <scope>NUCLEOTIDE SEQUENCE</scope>
    <source>
        <strain evidence="5">DSM 1968</strain>
    </source>
</reference>
<keyword evidence="5" id="KW-0131">Cell cycle</keyword>
<organism evidence="5 6">
    <name type="scientific">Ascoidea rubescens DSM 1968</name>
    <dbReference type="NCBI Taxonomy" id="1344418"/>
    <lineage>
        <taxon>Eukaryota</taxon>
        <taxon>Fungi</taxon>
        <taxon>Dikarya</taxon>
        <taxon>Ascomycota</taxon>
        <taxon>Saccharomycotina</taxon>
        <taxon>Saccharomycetes</taxon>
        <taxon>Ascoideaceae</taxon>
        <taxon>Ascoidea</taxon>
    </lineage>
</organism>
<accession>A0A1D2VM98</accession>
<evidence type="ECO:0000313" key="4">
    <source>
        <dbReference type="EMBL" id="ODV62710.1"/>
    </source>
</evidence>
<dbReference type="PROSITE" id="PS51420">
    <property type="entry name" value="RHO"/>
    <property type="match status" value="1"/>
</dbReference>
<dbReference type="NCBIfam" id="TIGR00231">
    <property type="entry name" value="small_GTP"/>
    <property type="match status" value="1"/>
</dbReference>
<dbReference type="STRING" id="1344418.A0A1D2VM98"/>
<dbReference type="InterPro" id="IPR003578">
    <property type="entry name" value="Small_GTPase_Rho"/>
</dbReference>
<keyword evidence="5" id="KW-0132">Cell division</keyword>
<dbReference type="RefSeq" id="XP_020049036.1">
    <property type="nucleotide sequence ID" value="XM_020192600.1"/>
</dbReference>